<sequence length="58" mass="6629">MNFHRRDLHWKFLCILHRCVISVTVIPFRLPFRVSSASVLAMNLISVIPPSASCGMLF</sequence>
<accession>S6BIA6</accession>
<dbReference type="EMBL" id="AK442195">
    <property type="protein sequence ID" value="BAN65989.1"/>
    <property type="molecule type" value="mRNA"/>
</dbReference>
<name>S6BIA6_BABBO</name>
<organism evidence="1">
    <name type="scientific">Babesia bovis</name>
    <dbReference type="NCBI Taxonomy" id="5865"/>
    <lineage>
        <taxon>Eukaryota</taxon>
        <taxon>Sar</taxon>
        <taxon>Alveolata</taxon>
        <taxon>Apicomplexa</taxon>
        <taxon>Aconoidasida</taxon>
        <taxon>Piroplasmida</taxon>
        <taxon>Babesiidae</taxon>
        <taxon>Babesia</taxon>
    </lineage>
</organism>
<proteinExistence type="evidence at transcript level"/>
<evidence type="ECO:0000313" key="1">
    <source>
        <dbReference type="EMBL" id="BAN65989.1"/>
    </source>
</evidence>
<reference evidence="1" key="1">
    <citation type="journal article" date="2014" name="BMC Genomics">
        <title>The Babesia bovis gene and promoter model: an update from full-length EST analysis.</title>
        <authorList>
            <person name="Yamagishi J."/>
            <person name="Wakaguri H."/>
            <person name="Yokoyama N."/>
            <person name="Yamashita R."/>
            <person name="Suzuki Y."/>
            <person name="Xuan X."/>
            <person name="Igarashi I."/>
        </authorList>
    </citation>
    <scope>NUCLEOTIDE SEQUENCE</scope>
    <source>
        <strain evidence="1">Texas</strain>
    </source>
</reference>
<protein>
    <submittedName>
        <fullName evidence="1">Uncharacterized protein</fullName>
    </submittedName>
</protein>
<dbReference type="AlphaFoldDB" id="S6BIA6"/>